<evidence type="ECO:0000313" key="8">
    <source>
        <dbReference type="Proteomes" id="UP000008854"/>
    </source>
</evidence>
<dbReference type="ExpressionAtlas" id="A0A5K4FAI4">
    <property type="expression patterns" value="baseline"/>
</dbReference>
<sequence>MTISRNMLVIFVFLFLDIVTVSMILPWMPSLLETYESEKEWFYILSKKYVQHMGFALGFQEGSTWDRVFIGGLLSSLSSLMQFVSSPVAGALSDYFGRKPILIVLQVSLIIVNVFWSALGKSFLWLLIYRVLCGAARANVGVVLALVGDISSDTLRTKGMAVVGLAYGIGFTVGPPCSVILLSRWKVHTSTEYLSCTLGSTCLLLNCINLLILIFALPSTLQKGGDIGLLINQALCLINPAKLFSLSGTAKCPKYEKSLRHLAYFWCGYLCLYCGIEYTVLFLARIRFNFSSSDQGKMFGFIGIIMMLVQGCFIHSFKLGREDKAITWSSCCLILASAIFSFATNIFVFYIGLALYAFASSIFFPSVNGLVSLYTTAEQQGQTLGIFRSLNALARIMGAVLVSTVFWIYGPIITYMSCTILLGLLLIYKEITLEVTKCQSEQTYKDE</sequence>
<evidence type="ECO:0000256" key="4">
    <source>
        <dbReference type="ARBA" id="ARBA00022989"/>
    </source>
</evidence>
<dbReference type="InterPro" id="IPR020846">
    <property type="entry name" value="MFS_dom"/>
</dbReference>
<keyword evidence="2" id="KW-0813">Transport</keyword>
<feature type="transmembrane region" description="Helical" evidence="6">
    <location>
        <begin position="263"/>
        <end position="286"/>
    </location>
</feature>
<dbReference type="SUPFAM" id="SSF103473">
    <property type="entry name" value="MFS general substrate transporter"/>
    <property type="match status" value="1"/>
</dbReference>
<dbReference type="PANTHER" id="PTHR23504">
    <property type="entry name" value="MAJOR FACILITATOR SUPERFAMILY DOMAIN-CONTAINING PROTEIN 10"/>
    <property type="match status" value="1"/>
</dbReference>
<feature type="transmembrane region" description="Helical" evidence="6">
    <location>
        <begin position="125"/>
        <end position="147"/>
    </location>
</feature>
<keyword evidence="5 6" id="KW-0472">Membrane</keyword>
<keyword evidence="4 6" id="KW-1133">Transmembrane helix</keyword>
<dbReference type="PROSITE" id="PS50850">
    <property type="entry name" value="MFS"/>
    <property type="match status" value="1"/>
</dbReference>
<evidence type="ECO:0000256" key="1">
    <source>
        <dbReference type="ARBA" id="ARBA00004141"/>
    </source>
</evidence>
<dbReference type="InParanoid" id="A0A5K4FAI4"/>
<proteinExistence type="predicted"/>
<keyword evidence="3 6" id="KW-0812">Transmembrane</keyword>
<feature type="transmembrane region" description="Helical" evidence="6">
    <location>
        <begin position="7"/>
        <end position="28"/>
    </location>
</feature>
<feature type="transmembrane region" description="Helical" evidence="6">
    <location>
        <begin position="298"/>
        <end position="314"/>
    </location>
</feature>
<reference evidence="9" key="2">
    <citation type="submission" date="2019-11" db="UniProtKB">
        <authorList>
            <consortium name="WormBaseParasite"/>
        </authorList>
    </citation>
    <scope>IDENTIFICATION</scope>
    <source>
        <strain evidence="9">Puerto Rican</strain>
    </source>
</reference>
<dbReference type="InterPro" id="IPR011701">
    <property type="entry name" value="MFS"/>
</dbReference>
<dbReference type="WBParaSite" id="Smp_332570.1">
    <property type="protein sequence ID" value="Smp_332570.1"/>
    <property type="gene ID" value="Smp_332570"/>
</dbReference>
<name>A0A5K4FAI4_SCHMA</name>
<organism evidence="8 9">
    <name type="scientific">Schistosoma mansoni</name>
    <name type="common">Blood fluke</name>
    <dbReference type="NCBI Taxonomy" id="6183"/>
    <lineage>
        <taxon>Eukaryota</taxon>
        <taxon>Metazoa</taxon>
        <taxon>Spiralia</taxon>
        <taxon>Lophotrochozoa</taxon>
        <taxon>Platyhelminthes</taxon>
        <taxon>Trematoda</taxon>
        <taxon>Digenea</taxon>
        <taxon>Strigeidida</taxon>
        <taxon>Schistosomatoidea</taxon>
        <taxon>Schistosomatidae</taxon>
        <taxon>Schistosoma</taxon>
    </lineage>
</organism>
<evidence type="ECO:0000256" key="5">
    <source>
        <dbReference type="ARBA" id="ARBA00023136"/>
    </source>
</evidence>
<dbReference type="FunCoup" id="A0A5K4FAI4">
    <property type="interactions" value="93"/>
</dbReference>
<dbReference type="Pfam" id="PF07690">
    <property type="entry name" value="MFS_1"/>
    <property type="match status" value="1"/>
</dbReference>
<comment type="subcellular location">
    <subcellularLocation>
        <location evidence="1">Membrane</location>
        <topology evidence="1">Multi-pass membrane protein</topology>
    </subcellularLocation>
</comment>
<feature type="transmembrane region" description="Helical" evidence="6">
    <location>
        <begin position="159"/>
        <end position="185"/>
    </location>
</feature>
<evidence type="ECO:0000256" key="6">
    <source>
        <dbReference type="SAM" id="Phobius"/>
    </source>
</evidence>
<dbReference type="AlphaFoldDB" id="A0A5K4FAI4"/>
<evidence type="ECO:0000256" key="2">
    <source>
        <dbReference type="ARBA" id="ARBA00022448"/>
    </source>
</evidence>
<reference evidence="8" key="1">
    <citation type="journal article" date="2012" name="PLoS Negl. Trop. Dis.">
        <title>A systematically improved high quality genome and transcriptome of the human blood fluke Schistosoma mansoni.</title>
        <authorList>
            <person name="Protasio A.V."/>
            <person name="Tsai I.J."/>
            <person name="Babbage A."/>
            <person name="Nichol S."/>
            <person name="Hunt M."/>
            <person name="Aslett M.A."/>
            <person name="De Silva N."/>
            <person name="Velarde G.S."/>
            <person name="Anderson T.J."/>
            <person name="Clark R.C."/>
            <person name="Davidson C."/>
            <person name="Dillon G.P."/>
            <person name="Holroyd N.E."/>
            <person name="LoVerde P.T."/>
            <person name="Lloyd C."/>
            <person name="McQuillan J."/>
            <person name="Oliveira G."/>
            <person name="Otto T.D."/>
            <person name="Parker-Manuel S.J."/>
            <person name="Quail M.A."/>
            <person name="Wilson R.A."/>
            <person name="Zerlotini A."/>
            <person name="Dunne D.W."/>
            <person name="Berriman M."/>
        </authorList>
    </citation>
    <scope>NUCLEOTIDE SEQUENCE [LARGE SCALE GENOMIC DNA]</scope>
    <source>
        <strain evidence="8">Puerto Rican</strain>
    </source>
</reference>
<evidence type="ECO:0000256" key="3">
    <source>
        <dbReference type="ARBA" id="ARBA00022692"/>
    </source>
</evidence>
<dbReference type="GO" id="GO:0022857">
    <property type="term" value="F:transmembrane transporter activity"/>
    <property type="evidence" value="ECO:0007669"/>
    <property type="project" value="InterPro"/>
</dbReference>
<feature type="transmembrane region" description="Helical" evidence="6">
    <location>
        <begin position="101"/>
        <end position="119"/>
    </location>
</feature>
<evidence type="ECO:0000259" key="7">
    <source>
        <dbReference type="PROSITE" id="PS50850"/>
    </source>
</evidence>
<evidence type="ECO:0000313" key="9">
    <source>
        <dbReference type="WBParaSite" id="Smp_332570.1"/>
    </source>
</evidence>
<dbReference type="Proteomes" id="UP000008854">
    <property type="component" value="Unassembled WGS sequence"/>
</dbReference>
<dbReference type="STRING" id="6183.A0A5K4FAI4"/>
<dbReference type="GO" id="GO:0031526">
    <property type="term" value="C:brush border membrane"/>
    <property type="evidence" value="ECO:0007669"/>
    <property type="project" value="TreeGrafter"/>
</dbReference>
<dbReference type="InterPro" id="IPR036259">
    <property type="entry name" value="MFS_trans_sf"/>
</dbReference>
<dbReference type="Gene3D" id="1.20.1250.20">
    <property type="entry name" value="MFS general substrate transporter like domains"/>
    <property type="match status" value="1"/>
</dbReference>
<feature type="transmembrane region" description="Helical" evidence="6">
    <location>
        <begin position="197"/>
        <end position="217"/>
    </location>
</feature>
<dbReference type="PANTHER" id="PTHR23504:SF31">
    <property type="entry name" value="MAJOR FACILITATOR SUPERFAMILY DOMAIN-CONTAINING PROTEIN 10"/>
    <property type="match status" value="1"/>
</dbReference>
<feature type="domain" description="Major facilitator superfamily (MFS) profile" evidence="7">
    <location>
        <begin position="6"/>
        <end position="435"/>
    </location>
</feature>
<keyword evidence="8" id="KW-1185">Reference proteome</keyword>
<accession>A0A5K4FAI4</accession>
<feature type="transmembrane region" description="Helical" evidence="6">
    <location>
        <begin position="412"/>
        <end position="428"/>
    </location>
</feature>
<protein>
    <submittedName>
        <fullName evidence="9">MFS domain-containing protein</fullName>
    </submittedName>
</protein>